<evidence type="ECO:0000256" key="3">
    <source>
        <dbReference type="ARBA" id="ARBA00012438"/>
    </source>
</evidence>
<evidence type="ECO:0000256" key="4">
    <source>
        <dbReference type="ARBA" id="ARBA00022475"/>
    </source>
</evidence>
<dbReference type="GO" id="GO:0005886">
    <property type="term" value="C:plasma membrane"/>
    <property type="evidence" value="ECO:0007669"/>
    <property type="project" value="UniProtKB-SubCell"/>
</dbReference>
<dbReference type="PROSITE" id="PS51257">
    <property type="entry name" value="PROKAR_LIPOPROTEIN"/>
    <property type="match status" value="1"/>
</dbReference>
<keyword evidence="5" id="KW-0597">Phosphoprotein</keyword>
<evidence type="ECO:0000256" key="7">
    <source>
        <dbReference type="ARBA" id="ARBA00022692"/>
    </source>
</evidence>
<evidence type="ECO:0000256" key="10">
    <source>
        <dbReference type="ARBA" id="ARBA00022840"/>
    </source>
</evidence>
<proteinExistence type="predicted"/>
<evidence type="ECO:0000256" key="6">
    <source>
        <dbReference type="ARBA" id="ARBA00022679"/>
    </source>
</evidence>
<keyword evidence="10" id="KW-0067">ATP-binding</keyword>
<keyword evidence="12" id="KW-0902">Two-component regulatory system</keyword>
<dbReference type="Proteomes" id="UP000004691">
    <property type="component" value="Unassembled WGS sequence"/>
</dbReference>
<dbReference type="InterPro" id="IPR003594">
    <property type="entry name" value="HATPase_dom"/>
</dbReference>
<evidence type="ECO:0000256" key="8">
    <source>
        <dbReference type="ARBA" id="ARBA00022741"/>
    </source>
</evidence>
<dbReference type="HOGENOM" id="CLU_020211_11_1_11"/>
<evidence type="ECO:0000256" key="1">
    <source>
        <dbReference type="ARBA" id="ARBA00000085"/>
    </source>
</evidence>
<protein>
    <recommendedName>
        <fullName evidence="3">histidine kinase</fullName>
        <ecNumber evidence="3">2.7.13.3</ecNumber>
    </recommendedName>
</protein>
<keyword evidence="11 14" id="KW-1133">Transmembrane helix</keyword>
<dbReference type="SUPFAM" id="SSF103190">
    <property type="entry name" value="Sensory domain-like"/>
    <property type="match status" value="1"/>
</dbReference>
<keyword evidence="4" id="KW-1003">Cell membrane</keyword>
<dbReference type="InterPro" id="IPR004358">
    <property type="entry name" value="Sig_transdc_His_kin-like_C"/>
</dbReference>
<dbReference type="PANTHER" id="PTHR43304:SF1">
    <property type="entry name" value="PAC DOMAIN-CONTAINING PROTEIN"/>
    <property type="match status" value="1"/>
</dbReference>
<dbReference type="GO" id="GO:0000155">
    <property type="term" value="F:phosphorelay sensor kinase activity"/>
    <property type="evidence" value="ECO:0007669"/>
    <property type="project" value="InterPro"/>
</dbReference>
<evidence type="ECO:0000259" key="15">
    <source>
        <dbReference type="PROSITE" id="PS50109"/>
    </source>
</evidence>
<gene>
    <name evidence="16" type="ORF">SacxiDRAFT_2273</name>
</gene>
<dbReference type="RefSeq" id="WP_006238652.1">
    <property type="nucleotide sequence ID" value="NZ_JH636049.1"/>
</dbReference>
<dbReference type="GO" id="GO:0005524">
    <property type="term" value="F:ATP binding"/>
    <property type="evidence" value="ECO:0007669"/>
    <property type="project" value="UniProtKB-KW"/>
</dbReference>
<keyword evidence="6" id="KW-0808">Transferase</keyword>
<evidence type="ECO:0000256" key="11">
    <source>
        <dbReference type="ARBA" id="ARBA00022989"/>
    </source>
</evidence>
<dbReference type="EC" id="2.7.13.3" evidence="3"/>
<dbReference type="CDD" id="cd16915">
    <property type="entry name" value="HATPase_DpiB-CitA-like"/>
    <property type="match status" value="1"/>
</dbReference>
<keyword evidence="7 14" id="KW-0812">Transmembrane</keyword>
<keyword evidence="17" id="KW-1185">Reference proteome</keyword>
<dbReference type="STRING" id="882086.SacxiDRAFT_2273"/>
<dbReference type="InterPro" id="IPR016120">
    <property type="entry name" value="Sig_transdc_His_kin_SpoOB"/>
</dbReference>
<organism evidence="16 17">
    <name type="scientific">Saccharomonospora xinjiangensis XJ-54</name>
    <dbReference type="NCBI Taxonomy" id="882086"/>
    <lineage>
        <taxon>Bacteria</taxon>
        <taxon>Bacillati</taxon>
        <taxon>Actinomycetota</taxon>
        <taxon>Actinomycetes</taxon>
        <taxon>Pseudonocardiales</taxon>
        <taxon>Pseudonocardiaceae</taxon>
        <taxon>Saccharomonospora</taxon>
    </lineage>
</organism>
<dbReference type="InterPro" id="IPR033463">
    <property type="entry name" value="sCache_3"/>
</dbReference>
<dbReference type="SUPFAM" id="SSF55785">
    <property type="entry name" value="PYP-like sensor domain (PAS domain)"/>
    <property type="match status" value="1"/>
</dbReference>
<dbReference type="InterPro" id="IPR052162">
    <property type="entry name" value="Sensor_kinase/Photoreceptor"/>
</dbReference>
<name>I0V300_9PSEU</name>
<dbReference type="AlphaFoldDB" id="I0V300"/>
<evidence type="ECO:0000256" key="5">
    <source>
        <dbReference type="ARBA" id="ARBA00022553"/>
    </source>
</evidence>
<dbReference type="InterPro" id="IPR036890">
    <property type="entry name" value="HATPase_C_sf"/>
</dbReference>
<dbReference type="Pfam" id="PF14689">
    <property type="entry name" value="SPOB_a"/>
    <property type="match status" value="1"/>
</dbReference>
<dbReference type="PANTHER" id="PTHR43304">
    <property type="entry name" value="PHYTOCHROME-LIKE PROTEIN CPH1"/>
    <property type="match status" value="1"/>
</dbReference>
<reference evidence="16 17" key="1">
    <citation type="submission" date="2012-01" db="EMBL/GenBank/DDBJ databases">
        <title>Improved High-Quality Draft sequence of Saccharomonospora xinjiangensis XJ-54.</title>
        <authorList>
            <consortium name="US DOE Joint Genome Institute"/>
            <person name="Lucas S."/>
            <person name="Han J."/>
            <person name="Lapidus A."/>
            <person name="Cheng J.-F."/>
            <person name="Goodwin L."/>
            <person name="Pitluck S."/>
            <person name="Peters L."/>
            <person name="Mikhailova N."/>
            <person name="Teshima H."/>
            <person name="Detter J.C."/>
            <person name="Han C."/>
            <person name="Tapia R."/>
            <person name="Land M."/>
            <person name="Hauser L."/>
            <person name="Kyrpides N."/>
            <person name="Ivanova N."/>
            <person name="Pagani I."/>
            <person name="Brambilla E.-M."/>
            <person name="Klenk H.-P."/>
            <person name="Woyke T."/>
        </authorList>
    </citation>
    <scope>NUCLEOTIDE SEQUENCE [LARGE SCALE GENOMIC DNA]</scope>
    <source>
        <strain evidence="16 17">XJ-54</strain>
    </source>
</reference>
<evidence type="ECO:0000256" key="2">
    <source>
        <dbReference type="ARBA" id="ARBA00004651"/>
    </source>
</evidence>
<keyword evidence="13 14" id="KW-0472">Membrane</keyword>
<keyword evidence="9 16" id="KW-0418">Kinase</keyword>
<comment type="catalytic activity">
    <reaction evidence="1">
        <text>ATP + protein L-histidine = ADP + protein N-phospho-L-histidine.</text>
        <dbReference type="EC" id="2.7.13.3"/>
    </reaction>
</comment>
<comment type="subcellular location">
    <subcellularLocation>
        <location evidence="2">Cell membrane</location>
        <topology evidence="2">Multi-pass membrane protein</topology>
    </subcellularLocation>
</comment>
<dbReference type="Pfam" id="PF17203">
    <property type="entry name" value="sCache_3_2"/>
    <property type="match status" value="1"/>
</dbReference>
<dbReference type="Pfam" id="PF02518">
    <property type="entry name" value="HATPase_c"/>
    <property type="match status" value="1"/>
</dbReference>
<dbReference type="InterPro" id="IPR000014">
    <property type="entry name" value="PAS"/>
</dbReference>
<evidence type="ECO:0000256" key="9">
    <source>
        <dbReference type="ARBA" id="ARBA00022777"/>
    </source>
</evidence>
<dbReference type="CDD" id="cd00130">
    <property type="entry name" value="PAS"/>
    <property type="match status" value="1"/>
</dbReference>
<keyword evidence="8" id="KW-0547">Nucleotide-binding</keyword>
<dbReference type="OrthoDB" id="9792686at2"/>
<dbReference type="SUPFAM" id="SSF55874">
    <property type="entry name" value="ATPase domain of HSP90 chaperone/DNA topoisomerase II/histidine kinase"/>
    <property type="match status" value="1"/>
</dbReference>
<evidence type="ECO:0000313" key="17">
    <source>
        <dbReference type="Proteomes" id="UP000004691"/>
    </source>
</evidence>
<dbReference type="PRINTS" id="PR00344">
    <property type="entry name" value="BCTRLSENSOR"/>
</dbReference>
<feature type="domain" description="Histidine kinase" evidence="15">
    <location>
        <begin position="415"/>
        <end position="520"/>
    </location>
</feature>
<dbReference type="Gene3D" id="3.30.565.10">
    <property type="entry name" value="Histidine kinase-like ATPase, C-terminal domain"/>
    <property type="match status" value="1"/>
</dbReference>
<dbReference type="Gene3D" id="3.30.450.20">
    <property type="entry name" value="PAS domain"/>
    <property type="match status" value="2"/>
</dbReference>
<dbReference type="EMBL" id="JH636049">
    <property type="protein sequence ID" value="EID54503.1"/>
    <property type="molecule type" value="Genomic_DNA"/>
</dbReference>
<evidence type="ECO:0000256" key="13">
    <source>
        <dbReference type="ARBA" id="ARBA00023136"/>
    </source>
</evidence>
<sequence length="527" mass="56235">MGSKGSLARHFLGWHMSLVFALLGCVAVYSVIQSNHNFAEDEGRALLSVAENVAATPGVRVSLADPINRDPLPSFAESARSLSGADFVIITDPDRGVLTSPDPSQLRGKLPLGDSTVASGRSWVGEVDGSLVAHVPVIGRRGRLLGIVAAGKAMPGFFEGITNRPADALALLGIALVLGVTGSLLLAWLVKRQTLGLEPREITGLVEHRDALLHGIKEGVVGLDQQHRITLANDHARELLALPRDCVGTAVGDLDVGDRLRDVLTGRSDGVDQIVLRAGRVLVLNRMPVSRDGRRLGAVVTLRDRTELVTLREELAASSRATDTLRAQAHEFSNRLHTIAGLIELGEYDEVRNYVNLVNREHEAWHDTVSARIEDTAVAALLIAKASLAAEQGTGLRLTDGSHLRETDDRMSADLVTVVGNLVDNALDAVRGKPEAWVEVDIRDRADNVEVMVRDSGPGVAPEIAAEVFAHGFTTKAAEHGGQRGLGLALTRQACRRRGGHVESRNDGGAVFTAVLPYATAAEKVSP</sequence>
<dbReference type="SUPFAM" id="SSF55890">
    <property type="entry name" value="Sporulation response regulatory protein Spo0B"/>
    <property type="match status" value="1"/>
</dbReference>
<dbReference type="InterPro" id="IPR039506">
    <property type="entry name" value="SPOB_a"/>
</dbReference>
<dbReference type="PROSITE" id="PS50109">
    <property type="entry name" value="HIS_KIN"/>
    <property type="match status" value="1"/>
</dbReference>
<dbReference type="Gene3D" id="1.10.287.130">
    <property type="match status" value="1"/>
</dbReference>
<dbReference type="InterPro" id="IPR029151">
    <property type="entry name" value="Sensor-like_sf"/>
</dbReference>
<feature type="transmembrane region" description="Helical" evidence="14">
    <location>
        <begin position="12"/>
        <end position="32"/>
    </location>
</feature>
<evidence type="ECO:0000313" key="16">
    <source>
        <dbReference type="EMBL" id="EID54503.1"/>
    </source>
</evidence>
<evidence type="ECO:0000256" key="12">
    <source>
        <dbReference type="ARBA" id="ARBA00023012"/>
    </source>
</evidence>
<dbReference type="eggNOG" id="COG3290">
    <property type="taxonomic scope" value="Bacteria"/>
</dbReference>
<feature type="transmembrane region" description="Helical" evidence="14">
    <location>
        <begin position="168"/>
        <end position="190"/>
    </location>
</feature>
<evidence type="ECO:0000256" key="14">
    <source>
        <dbReference type="SAM" id="Phobius"/>
    </source>
</evidence>
<dbReference type="InterPro" id="IPR005467">
    <property type="entry name" value="His_kinase_dom"/>
</dbReference>
<dbReference type="SMART" id="SM00387">
    <property type="entry name" value="HATPase_c"/>
    <property type="match status" value="1"/>
</dbReference>
<accession>I0V300</accession>
<dbReference type="InterPro" id="IPR035965">
    <property type="entry name" value="PAS-like_dom_sf"/>
</dbReference>